<accession>A0ABN8QTC1</accession>
<evidence type="ECO:0000313" key="6">
    <source>
        <dbReference type="Proteomes" id="UP001159427"/>
    </source>
</evidence>
<dbReference type="InterPro" id="IPR002110">
    <property type="entry name" value="Ankyrin_rpt"/>
</dbReference>
<organism evidence="5 6">
    <name type="scientific">Porites evermanni</name>
    <dbReference type="NCBI Taxonomy" id="104178"/>
    <lineage>
        <taxon>Eukaryota</taxon>
        <taxon>Metazoa</taxon>
        <taxon>Cnidaria</taxon>
        <taxon>Anthozoa</taxon>
        <taxon>Hexacorallia</taxon>
        <taxon>Scleractinia</taxon>
        <taxon>Fungiina</taxon>
        <taxon>Poritidae</taxon>
        <taxon>Porites</taxon>
    </lineage>
</organism>
<feature type="repeat" description="ANK" evidence="3">
    <location>
        <begin position="79"/>
        <end position="111"/>
    </location>
</feature>
<name>A0ABN8QTC1_9CNID</name>
<evidence type="ECO:0000256" key="2">
    <source>
        <dbReference type="ARBA" id="ARBA00023043"/>
    </source>
</evidence>
<evidence type="ECO:0000313" key="5">
    <source>
        <dbReference type="EMBL" id="CAH3170253.1"/>
    </source>
</evidence>
<feature type="compositionally biased region" description="Basic residues" evidence="4">
    <location>
        <begin position="1"/>
        <end position="10"/>
    </location>
</feature>
<keyword evidence="1" id="KW-0677">Repeat</keyword>
<dbReference type="PANTHER" id="PTHR24171:SF8">
    <property type="entry name" value="BRCA1-ASSOCIATED RING DOMAIN PROTEIN 1"/>
    <property type="match status" value="1"/>
</dbReference>
<evidence type="ECO:0000256" key="4">
    <source>
        <dbReference type="SAM" id="MobiDB-lite"/>
    </source>
</evidence>
<dbReference type="PROSITE" id="PS50297">
    <property type="entry name" value="ANK_REP_REGION"/>
    <property type="match status" value="2"/>
</dbReference>
<proteinExistence type="predicted"/>
<dbReference type="InterPro" id="IPR036770">
    <property type="entry name" value="Ankyrin_rpt-contain_sf"/>
</dbReference>
<gene>
    <name evidence="5" type="ORF">PEVE_00007174</name>
</gene>
<dbReference type="SUPFAM" id="SSF48403">
    <property type="entry name" value="Ankyrin repeat"/>
    <property type="match status" value="1"/>
</dbReference>
<dbReference type="PROSITE" id="PS50088">
    <property type="entry name" value="ANK_REPEAT"/>
    <property type="match status" value="2"/>
</dbReference>
<feature type="region of interest" description="Disordered" evidence="4">
    <location>
        <begin position="1"/>
        <end position="77"/>
    </location>
</feature>
<sequence length="163" mass="17595">MGDKKRKKASKNTDTNGESLQDSDRQIADEGDIPLVFVNGEAGLNPSPPGRKRSRAISSVCMTSDDESGKDQKEGFTGQKSTILHQLILNGEVEEVEKLLNKGTNVNNKDKSGKTPLHTAILSKQFRIVDRLLESGADVTITDEAGDTALHTAIHVGSEKLVL</sequence>
<feature type="repeat" description="ANK" evidence="3">
    <location>
        <begin position="112"/>
        <end position="144"/>
    </location>
</feature>
<comment type="caution">
    <text evidence="5">The sequence shown here is derived from an EMBL/GenBank/DDBJ whole genome shotgun (WGS) entry which is preliminary data.</text>
</comment>
<protein>
    <submittedName>
        <fullName evidence="5">Uncharacterized protein</fullName>
    </submittedName>
</protein>
<evidence type="ECO:0000256" key="1">
    <source>
        <dbReference type="ARBA" id="ARBA00022737"/>
    </source>
</evidence>
<dbReference type="PANTHER" id="PTHR24171">
    <property type="entry name" value="ANKYRIN REPEAT DOMAIN-CONTAINING PROTEIN 39-RELATED"/>
    <property type="match status" value="1"/>
</dbReference>
<dbReference type="SMART" id="SM00248">
    <property type="entry name" value="ANK"/>
    <property type="match status" value="2"/>
</dbReference>
<dbReference type="Pfam" id="PF12796">
    <property type="entry name" value="Ank_2"/>
    <property type="match status" value="1"/>
</dbReference>
<dbReference type="Proteomes" id="UP001159427">
    <property type="component" value="Unassembled WGS sequence"/>
</dbReference>
<dbReference type="Gene3D" id="1.25.40.20">
    <property type="entry name" value="Ankyrin repeat-containing domain"/>
    <property type="match status" value="1"/>
</dbReference>
<evidence type="ECO:0000256" key="3">
    <source>
        <dbReference type="PROSITE-ProRule" id="PRU00023"/>
    </source>
</evidence>
<keyword evidence="6" id="KW-1185">Reference proteome</keyword>
<keyword evidence="2 3" id="KW-0040">ANK repeat</keyword>
<reference evidence="5 6" key="1">
    <citation type="submission" date="2022-05" db="EMBL/GenBank/DDBJ databases">
        <authorList>
            <consortium name="Genoscope - CEA"/>
            <person name="William W."/>
        </authorList>
    </citation>
    <scope>NUCLEOTIDE SEQUENCE [LARGE SCALE GENOMIC DNA]</scope>
</reference>
<feature type="non-terminal residue" evidence="5">
    <location>
        <position position="163"/>
    </location>
</feature>
<dbReference type="EMBL" id="CALNXI010001477">
    <property type="protein sequence ID" value="CAH3170253.1"/>
    <property type="molecule type" value="Genomic_DNA"/>
</dbReference>